<accession>G4Z5T6</accession>
<dbReference type="Proteomes" id="UP000002640">
    <property type="component" value="Unassembled WGS sequence"/>
</dbReference>
<proteinExistence type="predicted"/>
<organism evidence="1 2">
    <name type="scientific">Phytophthora sojae (strain P6497)</name>
    <name type="common">Soybean stem and root rot agent</name>
    <name type="synonym">Phytophthora megasperma f. sp. glycines</name>
    <dbReference type="NCBI Taxonomy" id="1094619"/>
    <lineage>
        <taxon>Eukaryota</taxon>
        <taxon>Sar</taxon>
        <taxon>Stramenopiles</taxon>
        <taxon>Oomycota</taxon>
        <taxon>Peronosporomycetes</taxon>
        <taxon>Peronosporales</taxon>
        <taxon>Peronosporaceae</taxon>
        <taxon>Phytophthora</taxon>
    </lineage>
</organism>
<dbReference type="RefSeq" id="XP_009522236.1">
    <property type="nucleotide sequence ID" value="XM_009523941.1"/>
</dbReference>
<sequence>MILGFLYGIYPVYEVLFGRAKNTSYELPVILLLPALKLLMKFAFAICAANKEDIVPSQVIFTVEFYNTFYYMATFLHSLSTTSLVTIMGIDLLQTAIELRDVHAKMQRVLRCLTWTKLLDPAPISSRKFETFAFPYQR</sequence>
<evidence type="ECO:0000313" key="1">
    <source>
        <dbReference type="EMBL" id="EGZ19519.1"/>
    </source>
</evidence>
<keyword evidence="2" id="KW-1185">Reference proteome</keyword>
<dbReference type="EMBL" id="JH159153">
    <property type="protein sequence ID" value="EGZ19519.1"/>
    <property type="molecule type" value="Genomic_DNA"/>
</dbReference>
<dbReference type="SMR" id="G4Z5T6"/>
<dbReference type="GeneID" id="20641575"/>
<reference evidence="1 2" key="1">
    <citation type="journal article" date="2006" name="Science">
        <title>Phytophthora genome sequences uncover evolutionary origins and mechanisms of pathogenesis.</title>
        <authorList>
            <person name="Tyler B.M."/>
            <person name="Tripathy S."/>
            <person name="Zhang X."/>
            <person name="Dehal P."/>
            <person name="Jiang R.H."/>
            <person name="Aerts A."/>
            <person name="Arredondo F.D."/>
            <person name="Baxter L."/>
            <person name="Bensasson D."/>
            <person name="Beynon J.L."/>
            <person name="Chapman J."/>
            <person name="Damasceno C.M."/>
            <person name="Dorrance A.E."/>
            <person name="Dou D."/>
            <person name="Dickerman A.W."/>
            <person name="Dubchak I.L."/>
            <person name="Garbelotto M."/>
            <person name="Gijzen M."/>
            <person name="Gordon S.G."/>
            <person name="Govers F."/>
            <person name="Grunwald N.J."/>
            <person name="Huang W."/>
            <person name="Ivors K.L."/>
            <person name="Jones R.W."/>
            <person name="Kamoun S."/>
            <person name="Krampis K."/>
            <person name="Lamour K.H."/>
            <person name="Lee M.K."/>
            <person name="McDonald W.H."/>
            <person name="Medina M."/>
            <person name="Meijer H.J."/>
            <person name="Nordberg E.K."/>
            <person name="Maclean D.J."/>
            <person name="Ospina-Giraldo M.D."/>
            <person name="Morris P.F."/>
            <person name="Phuntumart V."/>
            <person name="Putnam N.H."/>
            <person name="Rash S."/>
            <person name="Rose J.K."/>
            <person name="Sakihama Y."/>
            <person name="Salamov A.A."/>
            <person name="Savidor A."/>
            <person name="Scheuring C.F."/>
            <person name="Smith B.M."/>
            <person name="Sobral B.W."/>
            <person name="Terry A."/>
            <person name="Torto-Alalibo T.A."/>
            <person name="Win J."/>
            <person name="Xu Z."/>
            <person name="Zhang H."/>
            <person name="Grigoriev I.V."/>
            <person name="Rokhsar D.S."/>
            <person name="Boore J.L."/>
        </authorList>
    </citation>
    <scope>NUCLEOTIDE SEQUENCE [LARGE SCALE GENOMIC DNA]</scope>
    <source>
        <strain evidence="1 2">P6497</strain>
    </source>
</reference>
<name>G4Z5T6_PHYSP</name>
<evidence type="ECO:0000313" key="2">
    <source>
        <dbReference type="Proteomes" id="UP000002640"/>
    </source>
</evidence>
<protein>
    <submittedName>
        <fullName evidence="1">Uncharacterized protein</fullName>
    </submittedName>
</protein>
<gene>
    <name evidence="1" type="ORF">PHYSODRAFT_298045</name>
</gene>
<dbReference type="AlphaFoldDB" id="G4Z5T6"/>
<dbReference type="KEGG" id="psoj:PHYSODRAFT_298045"/>
<dbReference type="InParanoid" id="G4Z5T6"/>